<dbReference type="Proteomes" id="UP000199517">
    <property type="component" value="Unassembled WGS sequence"/>
</dbReference>
<evidence type="ECO:0000313" key="4">
    <source>
        <dbReference type="Proteomes" id="UP000199517"/>
    </source>
</evidence>
<dbReference type="Pfam" id="PF01510">
    <property type="entry name" value="Amidase_2"/>
    <property type="match status" value="1"/>
</dbReference>
<dbReference type="RefSeq" id="WP_092948988.1">
    <property type="nucleotide sequence ID" value="NZ_FOMQ01000001.1"/>
</dbReference>
<keyword evidence="4" id="KW-1185">Reference proteome</keyword>
<accession>A0A1I1RT45</accession>
<dbReference type="EMBL" id="FOMQ01000001">
    <property type="protein sequence ID" value="SFD35388.1"/>
    <property type="molecule type" value="Genomic_DNA"/>
</dbReference>
<dbReference type="InterPro" id="IPR002502">
    <property type="entry name" value="Amidase_domain"/>
</dbReference>
<feature type="compositionally biased region" description="Basic and acidic residues" evidence="1">
    <location>
        <begin position="195"/>
        <end position="207"/>
    </location>
</feature>
<feature type="region of interest" description="Disordered" evidence="1">
    <location>
        <begin position="192"/>
        <end position="216"/>
    </location>
</feature>
<protein>
    <submittedName>
        <fullName evidence="3">N-acetylmuramoyl-L-alanine amidase</fullName>
    </submittedName>
</protein>
<dbReference type="AlphaFoldDB" id="A0A1I1RT45"/>
<dbReference type="OrthoDB" id="8844265at2"/>
<dbReference type="GO" id="GO:0008745">
    <property type="term" value="F:N-acetylmuramoyl-L-alanine amidase activity"/>
    <property type="evidence" value="ECO:0007669"/>
    <property type="project" value="InterPro"/>
</dbReference>
<evidence type="ECO:0000259" key="2">
    <source>
        <dbReference type="Pfam" id="PF01510"/>
    </source>
</evidence>
<feature type="domain" description="N-acetylmuramoyl-L-alanine amidase" evidence="2">
    <location>
        <begin position="30"/>
        <end position="199"/>
    </location>
</feature>
<sequence>MLFFDAQGMVVHNARIKPRRFTAIERTHMKTISGIVVHQTGAPTEASTFNSYRSANANGAHFLILKDGGIYQTASVFKRTNHIGPLKARCLAEHRCTPAEIKTYRSASPTVMHQAEMQKVVPGRYPSNGDSLGIEVVGASYLPPGVRMPSGLNAQQQRAFMGNHSVYEPLTGLQQAALRYLVGALNEALDIPPSETHRHPEVSRKNVTEAATASWQ</sequence>
<organism evidence="3 4">
    <name type="scientific">Paracidovorax konjaci</name>
    <dbReference type="NCBI Taxonomy" id="32040"/>
    <lineage>
        <taxon>Bacteria</taxon>
        <taxon>Pseudomonadati</taxon>
        <taxon>Pseudomonadota</taxon>
        <taxon>Betaproteobacteria</taxon>
        <taxon>Burkholderiales</taxon>
        <taxon>Comamonadaceae</taxon>
        <taxon>Paracidovorax</taxon>
    </lineage>
</organism>
<proteinExistence type="predicted"/>
<dbReference type="SUPFAM" id="SSF55846">
    <property type="entry name" value="N-acetylmuramoyl-L-alanine amidase-like"/>
    <property type="match status" value="1"/>
</dbReference>
<dbReference type="GO" id="GO:0009253">
    <property type="term" value="P:peptidoglycan catabolic process"/>
    <property type="evidence" value="ECO:0007669"/>
    <property type="project" value="InterPro"/>
</dbReference>
<dbReference type="Gene3D" id="3.40.80.10">
    <property type="entry name" value="Peptidoglycan recognition protein-like"/>
    <property type="match status" value="1"/>
</dbReference>
<reference evidence="4" key="1">
    <citation type="submission" date="2016-10" db="EMBL/GenBank/DDBJ databases">
        <authorList>
            <person name="Varghese N."/>
            <person name="Submissions S."/>
        </authorList>
    </citation>
    <scope>NUCLEOTIDE SEQUENCE [LARGE SCALE GENOMIC DNA]</scope>
    <source>
        <strain evidence="4">DSM 7481</strain>
    </source>
</reference>
<dbReference type="STRING" id="32040.SAMN04489710_101236"/>
<dbReference type="InterPro" id="IPR036505">
    <property type="entry name" value="Amidase/PGRP_sf"/>
</dbReference>
<name>A0A1I1RT45_9BURK</name>
<evidence type="ECO:0000256" key="1">
    <source>
        <dbReference type="SAM" id="MobiDB-lite"/>
    </source>
</evidence>
<evidence type="ECO:0000313" key="3">
    <source>
        <dbReference type="EMBL" id="SFD35388.1"/>
    </source>
</evidence>
<gene>
    <name evidence="3" type="ORF">SAMN04489710_101236</name>
</gene>